<sequence length="300" mass="33360">MSRSRLAFLLCFISVLMISGCSSSGMGNVDKKGKVLVYTSFYSLADFAKKIGGKHVIVKNMVPPGVEPHDFEPKIREMAPLSKADVFIYNGIGMESWINQAKPMLEDGNAKVVNASQRIEAKVNHKKDPHVWLDPMKAKQQAKAIEQALIKKDPRHKKEYEKNYALLSKRFDALDQKFKGIVKGSKQRTFITSHAAFGHLADRYGLTQVAVSGLSPSDEPSAKELQAVVQKARKYKVHTIYFEELVSGKVAETVREEVGARALTLSTLEGLTQKQKEAGEDYFSLMDKNVENLAKGLNAN</sequence>
<dbReference type="PROSITE" id="PS51257">
    <property type="entry name" value="PROKAR_LIPOPROTEIN"/>
    <property type="match status" value="1"/>
</dbReference>
<proteinExistence type="inferred from homology"/>
<evidence type="ECO:0000256" key="2">
    <source>
        <dbReference type="ARBA" id="ARBA00022729"/>
    </source>
</evidence>
<dbReference type="GO" id="GO:0030001">
    <property type="term" value="P:metal ion transport"/>
    <property type="evidence" value="ECO:0007669"/>
    <property type="project" value="InterPro"/>
</dbReference>
<dbReference type="Proteomes" id="UP000198534">
    <property type="component" value="Unassembled WGS sequence"/>
</dbReference>
<dbReference type="GO" id="GO:0007155">
    <property type="term" value="P:cell adhesion"/>
    <property type="evidence" value="ECO:0007669"/>
    <property type="project" value="InterPro"/>
</dbReference>
<evidence type="ECO:0000256" key="4">
    <source>
        <dbReference type="SAM" id="SignalP"/>
    </source>
</evidence>
<dbReference type="PRINTS" id="PR00690">
    <property type="entry name" value="ADHESNFAMILY"/>
</dbReference>
<keyword evidence="2 4" id="KW-0732">Signal</keyword>
<dbReference type="Gene3D" id="3.40.50.1980">
    <property type="entry name" value="Nitrogenase molybdenum iron protein domain"/>
    <property type="match status" value="2"/>
</dbReference>
<dbReference type="EMBL" id="FNNQ01000016">
    <property type="protein sequence ID" value="SDX39119.1"/>
    <property type="molecule type" value="Genomic_DNA"/>
</dbReference>
<feature type="chain" id="PRO_5038521445" evidence="4">
    <location>
        <begin position="25"/>
        <end position="300"/>
    </location>
</feature>
<comment type="similarity">
    <text evidence="3">Belongs to the bacterial solute-binding protein 9 family.</text>
</comment>
<dbReference type="InterPro" id="IPR050492">
    <property type="entry name" value="Bact_metal-bind_prot9"/>
</dbReference>
<dbReference type="GO" id="GO:0046872">
    <property type="term" value="F:metal ion binding"/>
    <property type="evidence" value="ECO:0007669"/>
    <property type="project" value="InterPro"/>
</dbReference>
<keyword evidence="6" id="KW-1185">Reference proteome</keyword>
<dbReference type="InterPro" id="IPR006127">
    <property type="entry name" value="ZnuA-like"/>
</dbReference>
<name>A0A1H3BDL4_9BACL</name>
<keyword evidence="1 3" id="KW-0813">Transport</keyword>
<reference evidence="5 6" key="1">
    <citation type="submission" date="2016-10" db="EMBL/GenBank/DDBJ databases">
        <authorList>
            <person name="de Groot N.N."/>
        </authorList>
    </citation>
    <scope>NUCLEOTIDE SEQUENCE [LARGE SCALE GENOMIC DNA]</scope>
    <source>
        <strain evidence="5 6">DSM 45610</strain>
    </source>
</reference>
<dbReference type="PRINTS" id="PR00691">
    <property type="entry name" value="ADHESINB"/>
</dbReference>
<gene>
    <name evidence="5" type="ORF">SAMN05444487_11637</name>
</gene>
<dbReference type="PANTHER" id="PTHR42953:SF8">
    <property type="entry name" value="ZINT DOMAIN-CONTAINING PROTEIN"/>
    <property type="match status" value="1"/>
</dbReference>
<accession>A0A1H3BDL4</accession>
<dbReference type="AlphaFoldDB" id="A0A1H3BDL4"/>
<evidence type="ECO:0000313" key="6">
    <source>
        <dbReference type="Proteomes" id="UP000198534"/>
    </source>
</evidence>
<evidence type="ECO:0000256" key="3">
    <source>
        <dbReference type="RuleBase" id="RU003512"/>
    </source>
</evidence>
<dbReference type="RefSeq" id="WP_091742227.1">
    <property type="nucleotide sequence ID" value="NZ_FNNQ01000016.1"/>
</dbReference>
<organism evidence="5 6">
    <name type="scientific">Marininema mesophilum</name>
    <dbReference type="NCBI Taxonomy" id="1048340"/>
    <lineage>
        <taxon>Bacteria</taxon>
        <taxon>Bacillati</taxon>
        <taxon>Bacillota</taxon>
        <taxon>Bacilli</taxon>
        <taxon>Bacillales</taxon>
        <taxon>Thermoactinomycetaceae</taxon>
        <taxon>Marininema</taxon>
    </lineage>
</organism>
<dbReference type="STRING" id="1048340.SAMN05444487_11637"/>
<dbReference type="SUPFAM" id="SSF53807">
    <property type="entry name" value="Helical backbone' metal receptor"/>
    <property type="match status" value="1"/>
</dbReference>
<dbReference type="InterPro" id="IPR006128">
    <property type="entry name" value="Lipoprotein_PsaA-like"/>
</dbReference>
<feature type="signal peptide" evidence="4">
    <location>
        <begin position="1"/>
        <end position="24"/>
    </location>
</feature>
<evidence type="ECO:0000313" key="5">
    <source>
        <dbReference type="EMBL" id="SDX39119.1"/>
    </source>
</evidence>
<evidence type="ECO:0000256" key="1">
    <source>
        <dbReference type="ARBA" id="ARBA00022448"/>
    </source>
</evidence>
<protein>
    <submittedName>
        <fullName evidence="5">Zinc transport system substrate-binding protein</fullName>
    </submittedName>
</protein>
<dbReference type="Pfam" id="PF01297">
    <property type="entry name" value="ZnuA"/>
    <property type="match status" value="1"/>
</dbReference>
<dbReference type="PANTHER" id="PTHR42953">
    <property type="entry name" value="HIGH-AFFINITY ZINC UPTAKE SYSTEM PROTEIN ZNUA-RELATED"/>
    <property type="match status" value="1"/>
</dbReference>
<dbReference type="OrthoDB" id="9810636at2"/>
<dbReference type="InterPro" id="IPR006129">
    <property type="entry name" value="AdhesinB"/>
</dbReference>